<keyword evidence="6" id="KW-1133">Transmembrane helix</keyword>
<feature type="active site" description="Nucleophile" evidence="4">
    <location>
        <position position="106"/>
    </location>
</feature>
<proteinExistence type="predicted"/>
<feature type="active site" description="Proton acceptor" evidence="4">
    <location>
        <position position="288"/>
    </location>
</feature>
<keyword evidence="9" id="KW-1185">Reference proteome</keyword>
<keyword evidence="1 4" id="KW-0378">Hydrolase</keyword>
<dbReference type="InterPro" id="IPR016035">
    <property type="entry name" value="Acyl_Trfase/lysoPLipase"/>
</dbReference>
<dbReference type="GO" id="GO:0047499">
    <property type="term" value="F:calcium-independent phospholipase A2 activity"/>
    <property type="evidence" value="ECO:0007669"/>
    <property type="project" value="TreeGrafter"/>
</dbReference>
<feature type="short sequence motif" description="GXGXXG" evidence="4">
    <location>
        <begin position="15"/>
        <end position="20"/>
    </location>
</feature>
<evidence type="ECO:0000259" key="7">
    <source>
        <dbReference type="PROSITE" id="PS51635"/>
    </source>
</evidence>
<gene>
    <name evidence="8" type="ORF">ALTATR162_LOCUS5698</name>
</gene>
<evidence type="ECO:0000256" key="5">
    <source>
        <dbReference type="SAM" id="MobiDB-lite"/>
    </source>
</evidence>
<comment type="caution">
    <text evidence="8">The sequence shown here is derived from an EMBL/GenBank/DDBJ whole genome shotgun (WGS) entry which is preliminary data.</text>
</comment>
<dbReference type="GO" id="GO:0019369">
    <property type="term" value="P:arachidonate metabolic process"/>
    <property type="evidence" value="ECO:0007669"/>
    <property type="project" value="TreeGrafter"/>
</dbReference>
<reference evidence="8" key="1">
    <citation type="submission" date="2021-05" db="EMBL/GenBank/DDBJ databases">
        <authorList>
            <person name="Stam R."/>
        </authorList>
    </citation>
    <scope>NUCLEOTIDE SEQUENCE</scope>
    <source>
        <strain evidence="8">CS162</strain>
    </source>
</reference>
<dbReference type="AlphaFoldDB" id="A0A8J2I1V2"/>
<keyword evidence="2 4" id="KW-0442">Lipid degradation</keyword>
<feature type="short sequence motif" description="DGA/G" evidence="4">
    <location>
        <begin position="288"/>
        <end position="290"/>
    </location>
</feature>
<dbReference type="Gene3D" id="3.40.1090.10">
    <property type="entry name" value="Cytosolic phospholipase A2 catalytic domain"/>
    <property type="match status" value="1"/>
</dbReference>
<dbReference type="EMBL" id="CAJRGZ010000019">
    <property type="protein sequence ID" value="CAG5159910.1"/>
    <property type="molecule type" value="Genomic_DNA"/>
</dbReference>
<keyword evidence="3 4" id="KW-0443">Lipid metabolism</keyword>
<protein>
    <recommendedName>
        <fullName evidence="7">PNPLA domain-containing protein</fullName>
    </recommendedName>
</protein>
<evidence type="ECO:0000313" key="9">
    <source>
        <dbReference type="Proteomes" id="UP000676310"/>
    </source>
</evidence>
<evidence type="ECO:0000256" key="3">
    <source>
        <dbReference type="ARBA" id="ARBA00023098"/>
    </source>
</evidence>
<dbReference type="PROSITE" id="PS51635">
    <property type="entry name" value="PNPLA"/>
    <property type="match status" value="1"/>
</dbReference>
<feature type="transmembrane region" description="Helical" evidence="6">
    <location>
        <begin position="633"/>
        <end position="656"/>
    </location>
</feature>
<feature type="domain" description="PNPLA" evidence="7">
    <location>
        <begin position="11"/>
        <end position="302"/>
    </location>
</feature>
<evidence type="ECO:0000256" key="1">
    <source>
        <dbReference type="ARBA" id="ARBA00022801"/>
    </source>
</evidence>
<dbReference type="GO" id="GO:0016020">
    <property type="term" value="C:membrane"/>
    <property type="evidence" value="ECO:0007669"/>
    <property type="project" value="TreeGrafter"/>
</dbReference>
<feature type="transmembrane region" description="Helical" evidence="6">
    <location>
        <begin position="598"/>
        <end position="621"/>
    </location>
</feature>
<dbReference type="GO" id="GO:0016042">
    <property type="term" value="P:lipid catabolic process"/>
    <property type="evidence" value="ECO:0007669"/>
    <property type="project" value="UniProtKB-UniRule"/>
</dbReference>
<keyword evidence="6" id="KW-0812">Transmembrane</keyword>
<dbReference type="PANTHER" id="PTHR24185:SF1">
    <property type="entry name" value="CALCIUM-INDEPENDENT PHOSPHOLIPASE A2-GAMMA"/>
    <property type="match status" value="1"/>
</dbReference>
<evidence type="ECO:0000256" key="4">
    <source>
        <dbReference type="PROSITE-ProRule" id="PRU01161"/>
    </source>
</evidence>
<dbReference type="GeneID" id="67017504"/>
<dbReference type="Proteomes" id="UP000676310">
    <property type="component" value="Unassembled WGS sequence"/>
</dbReference>
<feature type="transmembrane region" description="Helical" evidence="6">
    <location>
        <begin position="528"/>
        <end position="553"/>
    </location>
</feature>
<dbReference type="RefSeq" id="XP_043169252.1">
    <property type="nucleotide sequence ID" value="XM_043313317.1"/>
</dbReference>
<dbReference type="Pfam" id="PF01734">
    <property type="entry name" value="Patatin"/>
    <property type="match status" value="1"/>
</dbReference>
<name>A0A8J2I1V2_9PLEO</name>
<feature type="short sequence motif" description="GXSXG" evidence="4">
    <location>
        <begin position="104"/>
        <end position="108"/>
    </location>
</feature>
<accession>A0A8J2I1V2</accession>
<sequence>MILIKPSRNLRITDGGGIRGYWTLLVLQRLMNEIAKEEKRSREGEEEHHSFSPLQFPGHVTQGQPDDEEKKRKRAIKGARVSTWQYVHDSRKFLPCHYFDYICGSSTGALIAIMLGRFRMPVWDCLREYESMSHSIFGKPRMVSQRNIGIVRWPKYSASALENAFKEVTARRCEETSQNNVKFSSPPVICKTFVTAYAYERKKGASVKEERLYLLRTYKHEKKHGLITRDMRRNYTGVLHGDKRNYGSADDWEIWRIARAATAAPMYFEELPERRHMRDGETTIYFSDGGFGETNNPTYEGIAEIKSLHGGKENVGVVVNIGTSRGTREAGGRSIFKRVHGSFDRATDPKIVAEKVEGESLPYYWRFDDENGINVDLDEWKPNGYFTKHPGVKTLEKIRRKFNEWVVERENGLLERCAKELVARRRARTLSPGLWEAYATNASFACNHGRCNSKPFEDRIQLQNHLRGEHSIPENELQSEVRDVALWRERKLTELHFISIACAILAAAVIGSFSWTTIDQAYWLTPGLWYGSLVLSVLGILISAQQVAVLNFLGPLPSPRKVRQMEKCFDRYLPVLLSRNGTEYCPRQKMVFAWQCPLMFMSYSVCTFLAGITILVCTPLIHREGGWNAGCNIAVMYLSICSVAGATFVFCGFWIYHYVDLGFDVHQDGIDGEEEDESREMLTQPSGVTFAHAEMLPPSFGFSDSGSHAGLSTKRGTY</sequence>
<feature type="region of interest" description="Disordered" evidence="5">
    <location>
        <begin position="37"/>
        <end position="74"/>
    </location>
</feature>
<dbReference type="SUPFAM" id="SSF52151">
    <property type="entry name" value="FabD/lysophospholipase-like"/>
    <property type="match status" value="1"/>
</dbReference>
<keyword evidence="6" id="KW-0472">Membrane</keyword>
<organism evidence="8 9">
    <name type="scientific">Alternaria atra</name>
    <dbReference type="NCBI Taxonomy" id="119953"/>
    <lineage>
        <taxon>Eukaryota</taxon>
        <taxon>Fungi</taxon>
        <taxon>Dikarya</taxon>
        <taxon>Ascomycota</taxon>
        <taxon>Pezizomycotina</taxon>
        <taxon>Dothideomycetes</taxon>
        <taxon>Pleosporomycetidae</taxon>
        <taxon>Pleosporales</taxon>
        <taxon>Pleosporineae</taxon>
        <taxon>Pleosporaceae</taxon>
        <taxon>Alternaria</taxon>
        <taxon>Alternaria sect. Ulocladioides</taxon>
    </lineage>
</organism>
<feature type="transmembrane region" description="Helical" evidence="6">
    <location>
        <begin position="495"/>
        <end position="516"/>
    </location>
</feature>
<evidence type="ECO:0000313" key="8">
    <source>
        <dbReference type="EMBL" id="CAG5159910.1"/>
    </source>
</evidence>
<evidence type="ECO:0000256" key="2">
    <source>
        <dbReference type="ARBA" id="ARBA00022963"/>
    </source>
</evidence>
<dbReference type="InterPro" id="IPR002641">
    <property type="entry name" value="PNPLA_dom"/>
</dbReference>
<dbReference type="OrthoDB" id="3693540at2759"/>
<dbReference type="GO" id="GO:0046486">
    <property type="term" value="P:glycerolipid metabolic process"/>
    <property type="evidence" value="ECO:0007669"/>
    <property type="project" value="UniProtKB-ARBA"/>
</dbReference>
<feature type="compositionally biased region" description="Basic and acidic residues" evidence="5">
    <location>
        <begin position="37"/>
        <end position="50"/>
    </location>
</feature>
<evidence type="ECO:0000256" key="6">
    <source>
        <dbReference type="SAM" id="Phobius"/>
    </source>
</evidence>
<dbReference type="PANTHER" id="PTHR24185">
    <property type="entry name" value="CALCIUM-INDEPENDENT PHOSPHOLIPASE A2-GAMMA"/>
    <property type="match status" value="1"/>
</dbReference>